<accession>A0ABR1K9D4</accession>
<feature type="compositionally biased region" description="Low complexity" evidence="1">
    <location>
        <begin position="564"/>
        <end position="578"/>
    </location>
</feature>
<reference evidence="2 3" key="1">
    <citation type="submission" date="2024-01" db="EMBL/GenBank/DDBJ databases">
        <title>A draft genome for the cacao thread blight pathogen Marasmiellus scandens.</title>
        <authorList>
            <person name="Baruah I.K."/>
            <person name="Leung J."/>
            <person name="Bukari Y."/>
            <person name="Amoako-Attah I."/>
            <person name="Meinhardt L.W."/>
            <person name="Bailey B.A."/>
            <person name="Cohen S.P."/>
        </authorList>
    </citation>
    <scope>NUCLEOTIDE SEQUENCE [LARGE SCALE GENOMIC DNA]</scope>
    <source>
        <strain evidence="2 3">GH-19</strain>
    </source>
</reference>
<dbReference type="Proteomes" id="UP001498398">
    <property type="component" value="Unassembled WGS sequence"/>
</dbReference>
<feature type="compositionally biased region" description="Polar residues" evidence="1">
    <location>
        <begin position="654"/>
        <end position="676"/>
    </location>
</feature>
<name>A0ABR1K9D4_9AGAR</name>
<evidence type="ECO:0000313" key="2">
    <source>
        <dbReference type="EMBL" id="KAK7472066.1"/>
    </source>
</evidence>
<evidence type="ECO:0008006" key="4">
    <source>
        <dbReference type="Google" id="ProtNLM"/>
    </source>
</evidence>
<evidence type="ECO:0000256" key="1">
    <source>
        <dbReference type="SAM" id="MobiDB-lite"/>
    </source>
</evidence>
<evidence type="ECO:0000313" key="3">
    <source>
        <dbReference type="Proteomes" id="UP001498398"/>
    </source>
</evidence>
<gene>
    <name evidence="2" type="ORF">VKT23_000180</name>
</gene>
<feature type="compositionally biased region" description="Polar residues" evidence="1">
    <location>
        <begin position="761"/>
        <end position="774"/>
    </location>
</feature>
<proteinExistence type="predicted"/>
<feature type="region of interest" description="Disordered" evidence="1">
    <location>
        <begin position="654"/>
        <end position="721"/>
    </location>
</feature>
<sequence>MKDHSVICCEHYNPETTKTHLYYRLNEGQIDVDYFTALWNNSENALDYEESMKADGYGPLMPCLNIREFRSQKYNCEGHHRCPKTKQITMASMIPIPCNSSFEVYKPLPEYFAECPYVLVICRNPHNHPIPPPSKTPPTIRQLLIDFIKLLDDLPNLTSRRLVRSDATKTFLQHQLPQIINPTMFDLHPSLVNLDHLQSYIDHAQKEIYPHGTGWDGLLHLKASQASDNLYIRYAKEVTLDDDDEPDSVPFRMIICILPSNSIRLQKFARHIQSDISFRRAPPWLEFELGSFDNAHKCFYVRAYMNRQTAHAHLLLFQNIDNIIFEDTGYHLQFRHLHASTAEELDFAGILSWTADQHRGQAKGIGEFLQSKAPIGKFDLHEPCRLLSELDPYEHLERLFRLCTAHFFRNIVKTALPRDVQHQMRSIAGVTDNMTHQDLDEKLQKIASNGKKANDWVEDKIQSKFALPGLNWSYSKRIPLRIWQASHDTSNIIESAHEDSKREGDHLSLVGAVLRGKAYDLMKLNHVEAQKFGLPSRYPSRTSSPTKQAQRHVQRQMDMRLKAQKSQDQQIQDQNTKLQKAKEDWDKSIRQLSSQLAPSPAMLSAYQNLEVKQRNKYDSAVQRSLELKQNSIGTGQIPVQTLPSSAEIEQIATPHNQSSNDNGHSPLALSSQSHPPTAQHEQHANTSTPSHSILNTQRTTTIKNKGAASTPSKRPSTKKAKWNKSTIAWAFAKREWICANPDGSEEAFWSFWMSLDEQGRQPYQQMSEQTSATSIAMEDPRKVAQ</sequence>
<comment type="caution">
    <text evidence="2">The sequence shown here is derived from an EMBL/GenBank/DDBJ whole genome shotgun (WGS) entry which is preliminary data.</text>
</comment>
<keyword evidence="3" id="KW-1185">Reference proteome</keyword>
<feature type="compositionally biased region" description="Low complexity" evidence="1">
    <location>
        <begin position="535"/>
        <end position="546"/>
    </location>
</feature>
<feature type="region of interest" description="Disordered" evidence="1">
    <location>
        <begin position="533"/>
        <end position="586"/>
    </location>
</feature>
<feature type="compositionally biased region" description="Polar residues" evidence="1">
    <location>
        <begin position="684"/>
        <end position="714"/>
    </location>
</feature>
<feature type="region of interest" description="Disordered" evidence="1">
    <location>
        <begin position="761"/>
        <end position="785"/>
    </location>
</feature>
<dbReference type="EMBL" id="JBANRG010000001">
    <property type="protein sequence ID" value="KAK7472066.1"/>
    <property type="molecule type" value="Genomic_DNA"/>
</dbReference>
<protein>
    <recommendedName>
        <fullName evidence="4">Transposase</fullName>
    </recommendedName>
</protein>
<organism evidence="2 3">
    <name type="scientific">Marasmiellus scandens</name>
    <dbReference type="NCBI Taxonomy" id="2682957"/>
    <lineage>
        <taxon>Eukaryota</taxon>
        <taxon>Fungi</taxon>
        <taxon>Dikarya</taxon>
        <taxon>Basidiomycota</taxon>
        <taxon>Agaricomycotina</taxon>
        <taxon>Agaricomycetes</taxon>
        <taxon>Agaricomycetidae</taxon>
        <taxon>Agaricales</taxon>
        <taxon>Marasmiineae</taxon>
        <taxon>Omphalotaceae</taxon>
        <taxon>Marasmiellus</taxon>
    </lineage>
</organism>